<dbReference type="Pfam" id="PF00097">
    <property type="entry name" value="zf-C3HC4"/>
    <property type="match status" value="1"/>
</dbReference>
<dbReference type="CDD" id="cd16449">
    <property type="entry name" value="RING-HC"/>
    <property type="match status" value="1"/>
</dbReference>
<dbReference type="InterPro" id="IPR018957">
    <property type="entry name" value="Znf_C3HC4_RING-type"/>
</dbReference>
<dbReference type="InterPro" id="IPR050628">
    <property type="entry name" value="SNF2_RAD54_helicase_TF"/>
</dbReference>
<dbReference type="Gene3D" id="3.40.50.10810">
    <property type="entry name" value="Tandem AAA-ATPase domain"/>
    <property type="match status" value="1"/>
</dbReference>
<dbReference type="GeneID" id="98177535"/>
<comment type="similarity">
    <text evidence="1">Belongs to the SNF2/RAD54 helicase family.</text>
</comment>
<dbReference type="Pfam" id="PF00271">
    <property type="entry name" value="Helicase_C"/>
    <property type="match status" value="1"/>
</dbReference>
<feature type="compositionally biased region" description="Polar residues" evidence="10">
    <location>
        <begin position="1227"/>
        <end position="1237"/>
    </location>
</feature>
<keyword evidence="2" id="KW-0479">Metal-binding</keyword>
<sequence length="1264" mass="142984">MSGAHEFEPSGVHEKHPGPPGQGKHPNISQPNLLGADKGRDIDDDASVTSDNSGLFFSSAGKYLEEDGRQPSADRRGNLNNTARPEPESEEEEEDLEEGEGQGHLNNPQYQQYDESDNDDFAIINPNEIPDQVKARFDAFQFRPLPAPGVICTSYRSVKVEEDGDELWNFPEYPARDNSPEFDGDEYASLSDGEESRDRGRQKQRLPRRIRQTSAQEGPQDIVEDATHDTHRRVHQGTSGDPFRDPRSQSYPPIHPEIPGQDQTLLAQTPNENNRDECELAGLFLTVKNLKDDLEIAVITQRKLKRSKDAGLLDGSGLARLEQLDAEIHQMQSEISEIEKNMKEKEETRRRQAPAADAREYWRRKYGKNPQFARRLNKFRNLKRPGDPSNTSGRDKRRKQNAMAVNSVTDQDPMQALADMGDVPIPGPMTANTKTALTAQLRSFSKISGEDIKDDSAALNQATASFGYKKCTMDKQLITGGAKWKLKGLKTSLYNHQVVGASWMVSRELSPHGPYGGIQADSMGLGKTLQILACMVANPPTAEDVAAGRVTTLLVLPAGSVYQWKREIARHTDFPVPYVYKGCQSENIPIDMWSRWQIVIATYHQVAAAFPSKAALEKIRGKKLDNEELRAEFNKELGDLFRVEFYRVVLDEAHAIKGNKTQASIACCRLSSKYRWAVTGTPIHNGIDEMYPYFRFTGVEFAGDLTNFKKWFGNIELDNNKGRLQAIVRNIMIRSTRKQTDKFAGRPILEIPSSYPREDCWIKLSAEEEALYRHQESVFRDQLNVHLADGSADTMYLSFFAFLTCLRQLTAHPFLAERLFHGYWTAEDFGAIRKRLTKHRGHMTLIQQLQACHKRRDINGPGQRNRRDIFFSVDTMRMDRFNPRNGAGSVLCGICGELPVDPQISDCGHAFCEACFLLEQEHAREESDTDVIPCPTCGTKIRSARPFDLLFVQDCVSQTGNEASVNARPRNEARGSRRLRAKNPSKEKIRGYGDDLNKLQPKPEYHSTLLEHCDKNGNLAPSAKLEKVMAYIRKWQREAPDDKIVVFTQWRLFGMILGRKLYEEDIGFLYHFGTLTMKERDKAVEDFRDKADAKVLVSGFQCGGISLNLTCANRVILGDLWWNTALEEQAFGRVKRIGQEKRTHFVRIMVRSTIDVRLHELQEQKKRECNAVYEDGSPARHKTLTLDEIASLFGELVTSNGKKRVICDYDKDHRRGNDAVVLTAADNNKNGQVNQDLSDSEGIETSEEIEDGDDNQGDFEFWRG</sequence>
<dbReference type="InterPro" id="IPR001650">
    <property type="entry name" value="Helicase_C-like"/>
</dbReference>
<evidence type="ECO:0000256" key="2">
    <source>
        <dbReference type="ARBA" id="ARBA00022723"/>
    </source>
</evidence>
<dbReference type="Proteomes" id="UP001628179">
    <property type="component" value="Unassembled WGS sequence"/>
</dbReference>
<keyword evidence="8" id="KW-0067">ATP-binding</keyword>
<proteinExistence type="inferred from homology"/>
<feature type="compositionally biased region" description="Acidic residues" evidence="10">
    <location>
        <begin position="88"/>
        <end position="100"/>
    </location>
</feature>
<evidence type="ECO:0000256" key="6">
    <source>
        <dbReference type="ARBA" id="ARBA00022806"/>
    </source>
</evidence>
<feature type="compositionally biased region" description="Polar residues" evidence="10">
    <location>
        <begin position="104"/>
        <end position="113"/>
    </location>
</feature>
<evidence type="ECO:0000256" key="7">
    <source>
        <dbReference type="ARBA" id="ARBA00022833"/>
    </source>
</evidence>
<keyword evidence="5" id="KW-0378">Hydrolase</keyword>
<dbReference type="PANTHER" id="PTHR45626:SF17">
    <property type="entry name" value="HELICASE-LIKE TRANSCRIPTION FACTOR"/>
    <property type="match status" value="1"/>
</dbReference>
<keyword evidence="15" id="KW-1185">Reference proteome</keyword>
<evidence type="ECO:0000313" key="15">
    <source>
        <dbReference type="Proteomes" id="UP001628179"/>
    </source>
</evidence>
<dbReference type="CDD" id="cd18793">
    <property type="entry name" value="SF2_C_SNF"/>
    <property type="match status" value="1"/>
</dbReference>
<reference evidence="14 15" key="1">
    <citation type="submission" date="2024-09" db="EMBL/GenBank/DDBJ databases">
        <title>Itraconazole resistance in Madurella fahalii resulting from another homologue of gene encoding cytochrome P450 14-alpha sterol demethylase (CYP51).</title>
        <authorList>
            <person name="Yoshioka I."/>
            <person name="Fahal A.H."/>
            <person name="Kaneko S."/>
            <person name="Yaguchi T."/>
        </authorList>
    </citation>
    <scope>NUCLEOTIDE SEQUENCE [LARGE SCALE GENOMIC DNA]</scope>
    <source>
        <strain evidence="14 15">IFM 68171</strain>
    </source>
</reference>
<feature type="compositionally biased region" description="Basic and acidic residues" evidence="10">
    <location>
        <begin position="1"/>
        <end position="17"/>
    </location>
</feature>
<dbReference type="EMBL" id="BAAFSV010000003">
    <property type="protein sequence ID" value="GAB1316582.1"/>
    <property type="molecule type" value="Genomic_DNA"/>
</dbReference>
<dbReference type="InterPro" id="IPR049730">
    <property type="entry name" value="SNF2/RAD54-like_C"/>
</dbReference>
<evidence type="ECO:0000256" key="10">
    <source>
        <dbReference type="SAM" id="MobiDB-lite"/>
    </source>
</evidence>
<keyword evidence="4 9" id="KW-0863">Zinc-finger</keyword>
<evidence type="ECO:0000259" key="11">
    <source>
        <dbReference type="PROSITE" id="PS50089"/>
    </source>
</evidence>
<evidence type="ECO:0000256" key="9">
    <source>
        <dbReference type="PROSITE-ProRule" id="PRU00175"/>
    </source>
</evidence>
<feature type="domain" description="RING-type" evidence="11">
    <location>
        <begin position="892"/>
        <end position="937"/>
    </location>
</feature>
<dbReference type="SUPFAM" id="SSF52540">
    <property type="entry name" value="P-loop containing nucleoside triphosphate hydrolases"/>
    <property type="match status" value="2"/>
</dbReference>
<dbReference type="PROSITE" id="PS51192">
    <property type="entry name" value="HELICASE_ATP_BIND_1"/>
    <property type="match status" value="1"/>
</dbReference>
<dbReference type="PANTHER" id="PTHR45626">
    <property type="entry name" value="TRANSCRIPTION TERMINATION FACTOR 2-RELATED"/>
    <property type="match status" value="1"/>
</dbReference>
<gene>
    <name evidence="14" type="ORF">MFIFM68171_06792</name>
</gene>
<evidence type="ECO:0000256" key="5">
    <source>
        <dbReference type="ARBA" id="ARBA00022801"/>
    </source>
</evidence>
<keyword evidence="3" id="KW-0547">Nucleotide-binding</keyword>
<feature type="compositionally biased region" description="Basic and acidic residues" evidence="10">
    <location>
        <begin position="63"/>
        <end position="77"/>
    </location>
</feature>
<dbReference type="InterPro" id="IPR001841">
    <property type="entry name" value="Znf_RING"/>
</dbReference>
<dbReference type="InterPro" id="IPR014001">
    <property type="entry name" value="Helicase_ATP-bd"/>
</dbReference>
<dbReference type="Gene3D" id="3.30.40.10">
    <property type="entry name" value="Zinc/RING finger domain, C3HC4 (zinc finger)"/>
    <property type="match status" value="1"/>
</dbReference>
<dbReference type="SUPFAM" id="SSF57850">
    <property type="entry name" value="RING/U-box"/>
    <property type="match status" value="1"/>
</dbReference>
<evidence type="ECO:0000256" key="8">
    <source>
        <dbReference type="ARBA" id="ARBA00022840"/>
    </source>
</evidence>
<accession>A0ABQ0GFN9</accession>
<evidence type="ECO:0000256" key="3">
    <source>
        <dbReference type="ARBA" id="ARBA00022741"/>
    </source>
</evidence>
<dbReference type="InterPro" id="IPR038718">
    <property type="entry name" value="SNF2-like_sf"/>
</dbReference>
<feature type="compositionally biased region" description="Polar residues" evidence="10">
    <location>
        <begin position="47"/>
        <end position="56"/>
    </location>
</feature>
<organism evidence="14 15">
    <name type="scientific">Madurella fahalii</name>
    <dbReference type="NCBI Taxonomy" id="1157608"/>
    <lineage>
        <taxon>Eukaryota</taxon>
        <taxon>Fungi</taxon>
        <taxon>Dikarya</taxon>
        <taxon>Ascomycota</taxon>
        <taxon>Pezizomycotina</taxon>
        <taxon>Sordariomycetes</taxon>
        <taxon>Sordariomycetidae</taxon>
        <taxon>Sordariales</taxon>
        <taxon>Sordariales incertae sedis</taxon>
        <taxon>Madurella</taxon>
    </lineage>
</organism>
<dbReference type="SMART" id="SM00184">
    <property type="entry name" value="RING"/>
    <property type="match status" value="1"/>
</dbReference>
<protein>
    <submittedName>
        <fullName evidence="14">Uncharacterized protein</fullName>
    </submittedName>
</protein>
<dbReference type="Gene3D" id="3.40.50.300">
    <property type="entry name" value="P-loop containing nucleotide triphosphate hydrolases"/>
    <property type="match status" value="1"/>
</dbReference>
<dbReference type="CDD" id="cd18008">
    <property type="entry name" value="DEXDc_SHPRH-like"/>
    <property type="match status" value="1"/>
</dbReference>
<evidence type="ECO:0000313" key="14">
    <source>
        <dbReference type="EMBL" id="GAB1316582.1"/>
    </source>
</evidence>
<evidence type="ECO:0000259" key="12">
    <source>
        <dbReference type="PROSITE" id="PS51192"/>
    </source>
</evidence>
<dbReference type="SMART" id="SM00490">
    <property type="entry name" value="HELICc"/>
    <property type="match status" value="1"/>
</dbReference>
<dbReference type="InterPro" id="IPR000330">
    <property type="entry name" value="SNF2_N"/>
</dbReference>
<comment type="caution">
    <text evidence="14">The sequence shown here is derived from an EMBL/GenBank/DDBJ whole genome shotgun (WGS) entry which is preliminary data.</text>
</comment>
<evidence type="ECO:0000259" key="13">
    <source>
        <dbReference type="PROSITE" id="PS51194"/>
    </source>
</evidence>
<dbReference type="InterPro" id="IPR027417">
    <property type="entry name" value="P-loop_NTPase"/>
</dbReference>
<dbReference type="RefSeq" id="XP_070918313.1">
    <property type="nucleotide sequence ID" value="XM_071062212.1"/>
</dbReference>
<keyword evidence="7" id="KW-0862">Zinc</keyword>
<feature type="region of interest" description="Disordered" evidence="10">
    <location>
        <begin position="1227"/>
        <end position="1264"/>
    </location>
</feature>
<dbReference type="SMART" id="SM00487">
    <property type="entry name" value="DEXDc"/>
    <property type="match status" value="1"/>
</dbReference>
<feature type="region of interest" description="Disordered" evidence="10">
    <location>
        <begin position="163"/>
        <end position="258"/>
    </location>
</feature>
<dbReference type="PROSITE" id="PS51194">
    <property type="entry name" value="HELICASE_CTER"/>
    <property type="match status" value="1"/>
</dbReference>
<feature type="region of interest" description="Disordered" evidence="10">
    <location>
        <begin position="962"/>
        <end position="984"/>
    </location>
</feature>
<name>A0ABQ0GFN9_9PEZI</name>
<feature type="compositionally biased region" description="Basic residues" evidence="10">
    <location>
        <begin position="202"/>
        <end position="211"/>
    </location>
</feature>
<evidence type="ECO:0000256" key="4">
    <source>
        <dbReference type="ARBA" id="ARBA00022771"/>
    </source>
</evidence>
<feature type="region of interest" description="Disordered" evidence="10">
    <location>
        <begin position="342"/>
        <end position="403"/>
    </location>
</feature>
<feature type="domain" description="Helicase C-terminal" evidence="13">
    <location>
        <begin position="1024"/>
        <end position="1185"/>
    </location>
</feature>
<dbReference type="InterPro" id="IPR013083">
    <property type="entry name" value="Znf_RING/FYVE/PHD"/>
</dbReference>
<evidence type="ECO:0000256" key="1">
    <source>
        <dbReference type="ARBA" id="ARBA00007025"/>
    </source>
</evidence>
<feature type="compositionally biased region" description="Acidic residues" evidence="10">
    <location>
        <begin position="1238"/>
        <end position="1257"/>
    </location>
</feature>
<keyword evidence="6" id="KW-0347">Helicase</keyword>
<dbReference type="Pfam" id="PF00176">
    <property type="entry name" value="SNF2-rel_dom"/>
    <property type="match status" value="1"/>
</dbReference>
<dbReference type="PROSITE" id="PS50089">
    <property type="entry name" value="ZF_RING_2"/>
    <property type="match status" value="1"/>
</dbReference>
<feature type="region of interest" description="Disordered" evidence="10">
    <location>
        <begin position="1"/>
        <end position="127"/>
    </location>
</feature>
<feature type="domain" description="Helicase ATP-binding" evidence="12">
    <location>
        <begin position="508"/>
        <end position="700"/>
    </location>
</feature>